<feature type="domain" description="Tyrosine-protein phosphatase" evidence="2">
    <location>
        <begin position="7"/>
        <end position="151"/>
    </location>
</feature>
<keyword evidence="5" id="KW-1185">Reference proteome</keyword>
<dbReference type="InterPro" id="IPR016130">
    <property type="entry name" value="Tyr_Pase_AS"/>
</dbReference>
<gene>
    <name evidence="4" type="ORF">C3Y92_03285</name>
</gene>
<dbReference type="Pfam" id="PF22785">
    <property type="entry name" value="Tc-R-P"/>
    <property type="match status" value="1"/>
</dbReference>
<reference evidence="4 5" key="1">
    <citation type="submission" date="2018-02" db="EMBL/GenBank/DDBJ databases">
        <title>Genome sequence of Desulfovibrio carbinolicus DSM 3852.</title>
        <authorList>
            <person name="Wilbanks E."/>
            <person name="Skennerton C.T."/>
            <person name="Orphan V.J."/>
        </authorList>
    </citation>
    <scope>NUCLEOTIDE SEQUENCE [LARGE SCALE GENOMIC DNA]</scope>
    <source>
        <strain evidence="4 5">DSM 3852</strain>
    </source>
</reference>
<dbReference type="OrthoDB" id="9806482at2"/>
<evidence type="ECO:0000259" key="2">
    <source>
        <dbReference type="PROSITE" id="PS50054"/>
    </source>
</evidence>
<dbReference type="InterPro" id="IPR050561">
    <property type="entry name" value="PTP"/>
</dbReference>
<dbReference type="InterPro" id="IPR020422">
    <property type="entry name" value="TYR_PHOSPHATASE_DUAL_dom"/>
</dbReference>
<dbReference type="Proteomes" id="UP000293296">
    <property type="component" value="Chromosome"/>
</dbReference>
<dbReference type="KEGG" id="dcb:C3Y92_03285"/>
<dbReference type="PROSITE" id="PS50054">
    <property type="entry name" value="TYR_PHOSPHATASE_DUAL"/>
    <property type="match status" value="1"/>
</dbReference>
<dbReference type="SUPFAM" id="SSF52799">
    <property type="entry name" value="(Phosphotyrosine protein) phosphatases II"/>
    <property type="match status" value="1"/>
</dbReference>
<dbReference type="PROSITE" id="PS50056">
    <property type="entry name" value="TYR_PHOSPHATASE_2"/>
    <property type="match status" value="1"/>
</dbReference>
<dbReference type="CDD" id="cd14498">
    <property type="entry name" value="DSP"/>
    <property type="match status" value="1"/>
</dbReference>
<sequence length="349" mass="37617">MANVPAYPLTWVTDHLAVGGAPMSHAQLDSLRAQGVTAILNLCAEFCDLHEIEAAAGFEVRYLPIPDECAPDLPALEDALGWLDEAVYLGKKVLIHCRHGIGRTGTVLNAYLLRRGLGHMGAARVLRPLRAKPANFNQWWTIRRYGKAAGKLTVREPRLEAGKPVDLGPFLADYAGLAAMAQEAAGDIPACGRDNDACCRRPLWLSLIEAVALARTIDVGLTSQVRQSVIEDAAGAAREMDELTQRYGGSHELCVSGWSRRCPLSRDGVCLVFDSRPVACRIFGAPAVAQAALWDKTLEPALGELSRQVFVALAGTAVGEALPHFALPDVASGRYVSAVFNYLLALSRR</sequence>
<organism evidence="4 5">
    <name type="scientific">Solidesulfovibrio carbinolicus</name>
    <dbReference type="NCBI Taxonomy" id="296842"/>
    <lineage>
        <taxon>Bacteria</taxon>
        <taxon>Pseudomonadati</taxon>
        <taxon>Thermodesulfobacteriota</taxon>
        <taxon>Desulfovibrionia</taxon>
        <taxon>Desulfovibrionales</taxon>
        <taxon>Desulfovibrionaceae</taxon>
        <taxon>Solidesulfovibrio</taxon>
    </lineage>
</organism>
<dbReference type="GO" id="GO:0016787">
    <property type="term" value="F:hydrolase activity"/>
    <property type="evidence" value="ECO:0007669"/>
    <property type="project" value="UniProtKB-KW"/>
</dbReference>
<accession>A0A4P6HH58</accession>
<dbReference type="SMART" id="SM00195">
    <property type="entry name" value="DSPc"/>
    <property type="match status" value="1"/>
</dbReference>
<dbReference type="FunFam" id="3.90.190.10:FF:000157">
    <property type="entry name" value="Protein-tyrosine phosphatase"/>
    <property type="match status" value="1"/>
</dbReference>
<dbReference type="PROSITE" id="PS00383">
    <property type="entry name" value="TYR_PHOSPHATASE_1"/>
    <property type="match status" value="1"/>
</dbReference>
<dbReference type="PANTHER" id="PTHR23339">
    <property type="entry name" value="TYROSINE SPECIFIC PROTEIN PHOSPHATASE AND DUAL SPECIFICITY PROTEIN PHOSPHATASE"/>
    <property type="match status" value="1"/>
</dbReference>
<evidence type="ECO:0000259" key="3">
    <source>
        <dbReference type="PROSITE" id="PS50056"/>
    </source>
</evidence>
<keyword evidence="1" id="KW-0378">Hydrolase</keyword>
<dbReference type="InterPro" id="IPR029021">
    <property type="entry name" value="Prot-tyrosine_phosphatase-like"/>
</dbReference>
<evidence type="ECO:0000313" key="4">
    <source>
        <dbReference type="EMBL" id="QAZ66317.1"/>
    </source>
</evidence>
<feature type="domain" description="Tyrosine specific protein phosphatases" evidence="3">
    <location>
        <begin position="90"/>
        <end position="130"/>
    </location>
</feature>
<proteinExistence type="predicted"/>
<evidence type="ECO:0000256" key="1">
    <source>
        <dbReference type="ARBA" id="ARBA00022801"/>
    </source>
</evidence>
<evidence type="ECO:0000313" key="5">
    <source>
        <dbReference type="Proteomes" id="UP000293296"/>
    </source>
</evidence>
<dbReference type="EMBL" id="CP026538">
    <property type="protein sequence ID" value="QAZ66317.1"/>
    <property type="molecule type" value="Genomic_DNA"/>
</dbReference>
<protein>
    <submittedName>
        <fullName evidence="4">Phosphatase</fullName>
    </submittedName>
</protein>
<dbReference type="RefSeq" id="WP_129349478.1">
    <property type="nucleotide sequence ID" value="NZ_CP026538.1"/>
</dbReference>
<name>A0A4P6HH58_9BACT</name>
<dbReference type="Gene3D" id="3.90.190.10">
    <property type="entry name" value="Protein tyrosine phosphatase superfamily"/>
    <property type="match status" value="1"/>
</dbReference>
<dbReference type="InterPro" id="IPR000387">
    <property type="entry name" value="Tyr_Pase_dom"/>
</dbReference>
<dbReference type="AlphaFoldDB" id="A0A4P6HH58"/>